<evidence type="ECO:0000313" key="2">
    <source>
        <dbReference type="Proteomes" id="UP001151760"/>
    </source>
</evidence>
<accession>A0ABQ5JCJ9</accession>
<organism evidence="1 2">
    <name type="scientific">Tanacetum coccineum</name>
    <dbReference type="NCBI Taxonomy" id="301880"/>
    <lineage>
        <taxon>Eukaryota</taxon>
        <taxon>Viridiplantae</taxon>
        <taxon>Streptophyta</taxon>
        <taxon>Embryophyta</taxon>
        <taxon>Tracheophyta</taxon>
        <taxon>Spermatophyta</taxon>
        <taxon>Magnoliopsida</taxon>
        <taxon>eudicotyledons</taxon>
        <taxon>Gunneridae</taxon>
        <taxon>Pentapetalae</taxon>
        <taxon>asterids</taxon>
        <taxon>campanulids</taxon>
        <taxon>Asterales</taxon>
        <taxon>Asteraceae</taxon>
        <taxon>Asteroideae</taxon>
        <taxon>Anthemideae</taxon>
        <taxon>Anthemidinae</taxon>
        <taxon>Tanacetum</taxon>
    </lineage>
</organism>
<keyword evidence="2" id="KW-1185">Reference proteome</keyword>
<reference evidence="1" key="2">
    <citation type="submission" date="2022-01" db="EMBL/GenBank/DDBJ databases">
        <authorList>
            <person name="Yamashiro T."/>
            <person name="Shiraishi A."/>
            <person name="Satake H."/>
            <person name="Nakayama K."/>
        </authorList>
    </citation>
    <scope>NUCLEOTIDE SEQUENCE</scope>
</reference>
<reference evidence="1" key="1">
    <citation type="journal article" date="2022" name="Int. J. Mol. Sci.">
        <title>Draft Genome of Tanacetum Coccineum: Genomic Comparison of Closely Related Tanacetum-Family Plants.</title>
        <authorList>
            <person name="Yamashiro T."/>
            <person name="Shiraishi A."/>
            <person name="Nakayama K."/>
            <person name="Satake H."/>
        </authorList>
    </citation>
    <scope>NUCLEOTIDE SEQUENCE</scope>
</reference>
<evidence type="ECO:0000313" key="1">
    <source>
        <dbReference type="EMBL" id="GJU09775.1"/>
    </source>
</evidence>
<dbReference type="EMBL" id="BQNB010021758">
    <property type="protein sequence ID" value="GJU09775.1"/>
    <property type="molecule type" value="Genomic_DNA"/>
</dbReference>
<protein>
    <submittedName>
        <fullName evidence="1">Uncharacterized protein</fullName>
    </submittedName>
</protein>
<dbReference type="Proteomes" id="UP001151760">
    <property type="component" value="Unassembled WGS sequence"/>
</dbReference>
<proteinExistence type="predicted"/>
<gene>
    <name evidence="1" type="ORF">Tco_1132171</name>
</gene>
<comment type="caution">
    <text evidence="1">The sequence shown here is derived from an EMBL/GenBank/DDBJ whole genome shotgun (WGS) entry which is preliminary data.</text>
</comment>
<feature type="non-terminal residue" evidence="1">
    <location>
        <position position="1"/>
    </location>
</feature>
<name>A0ABQ5JCJ9_9ASTR</name>
<sequence>KTTIDQSADGKLRDQNAKKSWALLKDLAFYDNESWKNPRDFAKPVKAITLPQDVPSTSSHRLIELENQYKVNAGEGVNAANEEVSTAELVSTAYVIYLFAKDMDQESVHMVAASKVPILKHGEYELWRMRIEQYIQMINYALWEVIENGNTLPTTQVVDGVVTQVTITTVEDKAQRRLEVKAINTLMIGIPNEYQLKFNSIKDAKLLLEAIKKRFGGNAATKKTQRNLLK</sequence>